<evidence type="ECO:0000313" key="2">
    <source>
        <dbReference type="EMBL" id="QAA77429.1"/>
    </source>
</evidence>
<dbReference type="AlphaFoldDB" id="A0A410FWH8"/>
<dbReference type="KEGG" id="bih:BIP78_1665"/>
<sequence>MLRSDRHLPPDRVPEDGIVGTGPSEIGSQFSVIRRRSGQPTAQ</sequence>
<gene>
    <name evidence="2" type="ORF">BIP78_1665</name>
</gene>
<feature type="region of interest" description="Disordered" evidence="1">
    <location>
        <begin position="1"/>
        <end position="43"/>
    </location>
</feature>
<organism evidence="2 3">
    <name type="scientific">Bipolaricaulis sibiricus</name>
    <dbReference type="NCBI Taxonomy" id="2501609"/>
    <lineage>
        <taxon>Bacteria</taxon>
        <taxon>Candidatus Bipolaricaulota</taxon>
        <taxon>Candidatus Bipolaricaulia</taxon>
        <taxon>Candidatus Bipolaricaulales</taxon>
        <taxon>Candidatus Bipolaricaulaceae</taxon>
        <taxon>Candidatus Bipolaricaulis</taxon>
    </lineage>
</organism>
<proteinExistence type="predicted"/>
<dbReference type="Proteomes" id="UP000287233">
    <property type="component" value="Chromosome"/>
</dbReference>
<protein>
    <submittedName>
        <fullName evidence="2">Uncharacterized protein</fullName>
    </submittedName>
</protein>
<accession>A0A410FWH8</accession>
<dbReference type="EMBL" id="CP034928">
    <property type="protein sequence ID" value="QAA77429.1"/>
    <property type="molecule type" value="Genomic_DNA"/>
</dbReference>
<evidence type="ECO:0000256" key="1">
    <source>
        <dbReference type="SAM" id="MobiDB-lite"/>
    </source>
</evidence>
<feature type="compositionally biased region" description="Basic and acidic residues" evidence="1">
    <location>
        <begin position="1"/>
        <end position="15"/>
    </location>
</feature>
<name>A0A410FWH8_BIPS1</name>
<reference evidence="3" key="1">
    <citation type="submission" date="2018-12" db="EMBL/GenBank/DDBJ databases">
        <title>Complete genome sequence of an uncultured bacterium of the candidate phylum Bipolaricaulota.</title>
        <authorList>
            <person name="Kadnikov V.V."/>
            <person name="Mardanov A.V."/>
            <person name="Beletsky A.V."/>
            <person name="Frank Y.A."/>
            <person name="Karnachuk O.V."/>
            <person name="Ravin N.V."/>
        </authorList>
    </citation>
    <scope>NUCLEOTIDE SEQUENCE [LARGE SCALE GENOMIC DNA]</scope>
</reference>
<evidence type="ECO:0000313" key="3">
    <source>
        <dbReference type="Proteomes" id="UP000287233"/>
    </source>
</evidence>